<keyword evidence="11" id="KW-1185">Reference proteome</keyword>
<evidence type="ECO:0000256" key="1">
    <source>
        <dbReference type="ARBA" id="ARBA00008985"/>
    </source>
</evidence>
<dbReference type="GO" id="GO:0070773">
    <property type="term" value="F:protein-N-terminal glutamine amidohydrolase activity"/>
    <property type="evidence" value="ECO:0007669"/>
    <property type="project" value="UniProtKB-UniRule"/>
</dbReference>
<gene>
    <name evidence="10" type="ORF">EZV62_005293</name>
</gene>
<dbReference type="GO" id="GO:0005634">
    <property type="term" value="C:nucleus"/>
    <property type="evidence" value="ECO:0007669"/>
    <property type="project" value="TreeGrafter"/>
</dbReference>
<keyword evidence="5 8" id="KW-0378">Hydrolase</keyword>
<comment type="function">
    <text evidence="8">Mediates the side-chain deamidation of N-terminal glutamine residues to glutamate, an important step in N-end rule pathway of protein degradation. Conversion of the resulting N-terminal glutamine to glutamate renders the protein susceptible to arginylation, polyubiquitination and degradation as specified by the N-end rule. Does not act on substrates with internal or C-terminal glutamine and does not act on non-glutamine residues in any position.</text>
</comment>
<dbReference type="PANTHER" id="PTHR13035">
    <property type="entry name" value="PROTEIN N-TERMINAL GLUTAMINE AMIDOHYDROLASE"/>
    <property type="match status" value="1"/>
</dbReference>
<name>A0A5C7IMN7_9ROSI</name>
<dbReference type="OrthoDB" id="191192at2759"/>
<dbReference type="AlphaFoldDB" id="A0A5C7IMN7"/>
<evidence type="ECO:0000313" key="11">
    <source>
        <dbReference type="Proteomes" id="UP000323000"/>
    </source>
</evidence>
<protein>
    <recommendedName>
        <fullName evidence="4 8">Protein N-terminal glutamine amidohydrolase</fullName>
        <ecNumber evidence="3 8">3.5.1.122</ecNumber>
    </recommendedName>
    <alternativeName>
        <fullName evidence="6 8">Protein NH2-terminal glutamine deamidase</fullName>
    </alternativeName>
</protein>
<dbReference type="InterPro" id="IPR037132">
    <property type="entry name" value="N_Gln_amidohydro_ab_roll_sf"/>
</dbReference>
<dbReference type="GO" id="GO:0008418">
    <property type="term" value="F:protein-N-terminal asparagine amidohydrolase activity"/>
    <property type="evidence" value="ECO:0007669"/>
    <property type="project" value="UniProtKB-UniRule"/>
</dbReference>
<evidence type="ECO:0000256" key="8">
    <source>
        <dbReference type="RuleBase" id="RU367082"/>
    </source>
</evidence>
<dbReference type="EC" id="3.5.1.122" evidence="3 8"/>
<dbReference type="EMBL" id="VAHF01000002">
    <property type="protein sequence ID" value="TXG70358.1"/>
    <property type="molecule type" value="Genomic_DNA"/>
</dbReference>
<dbReference type="Proteomes" id="UP000323000">
    <property type="component" value="Chromosome 2"/>
</dbReference>
<dbReference type="InterPro" id="IPR039733">
    <property type="entry name" value="NTAQ1"/>
</dbReference>
<evidence type="ECO:0000256" key="7">
    <source>
        <dbReference type="ARBA" id="ARBA00048768"/>
    </source>
</evidence>
<comment type="catalytic activity">
    <reaction evidence="7 8">
        <text>N-terminal L-glutaminyl-[protein] + H2O = N-terminal L-glutamyl-[protein] + NH4(+)</text>
        <dbReference type="Rhea" id="RHEA:50680"/>
        <dbReference type="Rhea" id="RHEA-COMP:12668"/>
        <dbReference type="Rhea" id="RHEA-COMP:12777"/>
        <dbReference type="ChEBI" id="CHEBI:15377"/>
        <dbReference type="ChEBI" id="CHEBI:28938"/>
        <dbReference type="ChEBI" id="CHEBI:64721"/>
        <dbReference type="ChEBI" id="CHEBI:64722"/>
        <dbReference type="EC" id="3.5.1.122"/>
    </reaction>
</comment>
<dbReference type="GO" id="GO:0005829">
    <property type="term" value="C:cytosol"/>
    <property type="evidence" value="ECO:0007669"/>
    <property type="project" value="TreeGrafter"/>
</dbReference>
<evidence type="ECO:0000256" key="2">
    <source>
        <dbReference type="ARBA" id="ARBA00011245"/>
    </source>
</evidence>
<comment type="similarity">
    <text evidence="1 8">Belongs to the NTAQ1 family.</text>
</comment>
<dbReference type="InterPro" id="IPR023128">
    <property type="entry name" value="Prot_N_Gln_amidohydro_ab_roll"/>
</dbReference>
<evidence type="ECO:0000256" key="6">
    <source>
        <dbReference type="ARBA" id="ARBA00029677"/>
    </source>
</evidence>
<dbReference type="Pfam" id="PF09764">
    <property type="entry name" value="Nt_Gln_amidase"/>
    <property type="match status" value="1"/>
</dbReference>
<dbReference type="PANTHER" id="PTHR13035:SF0">
    <property type="entry name" value="PROTEIN N-TERMINAL GLUTAMINE AMIDOHYDROLASE"/>
    <property type="match status" value="1"/>
</dbReference>
<comment type="caution">
    <text evidence="10">The sequence shown here is derived from an EMBL/GenBank/DDBJ whole genome shotgun (WGS) entry which is preliminary data.</text>
</comment>
<evidence type="ECO:0000259" key="9">
    <source>
        <dbReference type="Pfam" id="PF09764"/>
    </source>
</evidence>
<sequence length="102" mass="11725">MAVSSLEYSSQFDHTPFYCEENVYFLCKKLCANGVADADGSDLYVVFISKEKKQAYKSVFHLSQKTALLGIRFFRIVHAPIVLSFFASDKKTYERSCWELDC</sequence>
<feature type="domain" description="Protein N-terminal glutamine amidohydrolase alpha beta roll" evidence="9">
    <location>
        <begin position="14"/>
        <end position="55"/>
    </location>
</feature>
<evidence type="ECO:0000313" key="10">
    <source>
        <dbReference type="EMBL" id="TXG70358.1"/>
    </source>
</evidence>
<accession>A0A5C7IMN7</accession>
<organism evidence="10 11">
    <name type="scientific">Acer yangbiense</name>
    <dbReference type="NCBI Taxonomy" id="1000413"/>
    <lineage>
        <taxon>Eukaryota</taxon>
        <taxon>Viridiplantae</taxon>
        <taxon>Streptophyta</taxon>
        <taxon>Embryophyta</taxon>
        <taxon>Tracheophyta</taxon>
        <taxon>Spermatophyta</taxon>
        <taxon>Magnoliopsida</taxon>
        <taxon>eudicotyledons</taxon>
        <taxon>Gunneridae</taxon>
        <taxon>Pentapetalae</taxon>
        <taxon>rosids</taxon>
        <taxon>malvids</taxon>
        <taxon>Sapindales</taxon>
        <taxon>Sapindaceae</taxon>
        <taxon>Hippocastanoideae</taxon>
        <taxon>Acereae</taxon>
        <taxon>Acer</taxon>
    </lineage>
</organism>
<evidence type="ECO:0000256" key="4">
    <source>
        <dbReference type="ARBA" id="ARBA00021247"/>
    </source>
</evidence>
<dbReference type="Gene3D" id="3.10.620.10">
    <property type="entry name" value="Protein N-terminal glutamine amidohydrolase, alpha beta roll"/>
    <property type="match status" value="1"/>
</dbReference>
<evidence type="ECO:0000256" key="3">
    <source>
        <dbReference type="ARBA" id="ARBA00012718"/>
    </source>
</evidence>
<evidence type="ECO:0000256" key="5">
    <source>
        <dbReference type="ARBA" id="ARBA00022801"/>
    </source>
</evidence>
<comment type="subunit">
    <text evidence="2 8">Monomer.</text>
</comment>
<reference evidence="11" key="1">
    <citation type="journal article" date="2019" name="Gigascience">
        <title>De novo genome assembly of the endangered Acer yangbiense, a plant species with extremely small populations endemic to Yunnan Province, China.</title>
        <authorList>
            <person name="Yang J."/>
            <person name="Wariss H.M."/>
            <person name="Tao L."/>
            <person name="Zhang R."/>
            <person name="Yun Q."/>
            <person name="Hollingsworth P."/>
            <person name="Dao Z."/>
            <person name="Luo G."/>
            <person name="Guo H."/>
            <person name="Ma Y."/>
            <person name="Sun W."/>
        </authorList>
    </citation>
    <scope>NUCLEOTIDE SEQUENCE [LARGE SCALE GENOMIC DNA]</scope>
    <source>
        <strain evidence="11">cv. Malutang</strain>
    </source>
</reference>
<proteinExistence type="inferred from homology"/>